<dbReference type="EMBL" id="CAJOBR010020804">
    <property type="protein sequence ID" value="CAF4933018.1"/>
    <property type="molecule type" value="Genomic_DNA"/>
</dbReference>
<dbReference type="Pfam" id="PF03184">
    <property type="entry name" value="DDE_1"/>
    <property type="match status" value="1"/>
</dbReference>
<dbReference type="AlphaFoldDB" id="A0A821WUW5"/>
<name>A0A821WUW5_9BILA</name>
<dbReference type="Proteomes" id="UP000663848">
    <property type="component" value="Unassembled WGS sequence"/>
</dbReference>
<sequence>MTPSSVKAIAKNYMIELGRKISIDATLKEWLYGFMNRWNNELKLAKDVKLEKKRSEFTDTMSQYTKWFNHLKHVLKKNQLLNQPNGIWSIDESGFTDDPGRKQVIVKRSRKYSTSSHSGTGKTHATVLMCTSASGDVEFIKLAMTNGVQLECLPTHSTTILQPLDAVTLTKLKTAWRKLLHQHNFKTNSAPIDKVKGQVAQVDHGEHFL</sequence>
<evidence type="ECO:0000313" key="3">
    <source>
        <dbReference type="Proteomes" id="UP000663848"/>
    </source>
</evidence>
<organism evidence="2 3">
    <name type="scientific">Rotaria socialis</name>
    <dbReference type="NCBI Taxonomy" id="392032"/>
    <lineage>
        <taxon>Eukaryota</taxon>
        <taxon>Metazoa</taxon>
        <taxon>Spiralia</taxon>
        <taxon>Gnathifera</taxon>
        <taxon>Rotifera</taxon>
        <taxon>Eurotatoria</taxon>
        <taxon>Bdelloidea</taxon>
        <taxon>Philodinida</taxon>
        <taxon>Philodinidae</taxon>
        <taxon>Rotaria</taxon>
    </lineage>
</organism>
<comment type="caution">
    <text evidence="2">The sequence shown here is derived from an EMBL/GenBank/DDBJ whole genome shotgun (WGS) entry which is preliminary data.</text>
</comment>
<accession>A0A821WUW5</accession>
<dbReference type="InterPro" id="IPR004875">
    <property type="entry name" value="DDE_SF_endonuclease_dom"/>
</dbReference>
<feature type="domain" description="DDE-1" evidence="1">
    <location>
        <begin position="143"/>
        <end position="193"/>
    </location>
</feature>
<protein>
    <recommendedName>
        <fullName evidence="1">DDE-1 domain-containing protein</fullName>
    </recommendedName>
</protein>
<dbReference type="GO" id="GO:0003676">
    <property type="term" value="F:nucleic acid binding"/>
    <property type="evidence" value="ECO:0007669"/>
    <property type="project" value="InterPro"/>
</dbReference>
<evidence type="ECO:0000259" key="1">
    <source>
        <dbReference type="Pfam" id="PF03184"/>
    </source>
</evidence>
<proteinExistence type="predicted"/>
<reference evidence="2" key="1">
    <citation type="submission" date="2021-02" db="EMBL/GenBank/DDBJ databases">
        <authorList>
            <person name="Nowell W R."/>
        </authorList>
    </citation>
    <scope>NUCLEOTIDE SEQUENCE</scope>
</reference>
<gene>
    <name evidence="2" type="ORF">QYT958_LOCUS32162</name>
</gene>
<evidence type="ECO:0000313" key="2">
    <source>
        <dbReference type="EMBL" id="CAF4933018.1"/>
    </source>
</evidence>